<dbReference type="EMBL" id="CYHG01000002">
    <property type="protein sequence ID" value="CUB03016.1"/>
    <property type="molecule type" value="Genomic_DNA"/>
</dbReference>
<evidence type="ECO:0000256" key="3">
    <source>
        <dbReference type="ARBA" id="ARBA00022795"/>
    </source>
</evidence>
<comment type="function">
    <text evidence="1">Controls the length of the flagellar hook.</text>
</comment>
<gene>
    <name evidence="7" type="ORF">Ga0061065_102355</name>
</gene>
<dbReference type="OrthoDB" id="1792985at2"/>
<evidence type="ECO:0000256" key="4">
    <source>
        <dbReference type="SAM" id="Coils"/>
    </source>
</evidence>
<evidence type="ECO:0000256" key="2">
    <source>
        <dbReference type="ARBA" id="ARBA00009149"/>
    </source>
</evidence>
<keyword evidence="3" id="KW-1005">Bacterial flagellum biogenesis</keyword>
<dbReference type="PRINTS" id="PR01007">
    <property type="entry name" value="FLGHOOKFLIK"/>
</dbReference>
<feature type="compositionally biased region" description="Polar residues" evidence="5">
    <location>
        <begin position="199"/>
        <end position="214"/>
    </location>
</feature>
<dbReference type="InterPro" id="IPR001635">
    <property type="entry name" value="Flag_hook_Flik"/>
</dbReference>
<accession>A0A0K6IIW3</accession>
<feature type="compositionally biased region" description="Low complexity" evidence="5">
    <location>
        <begin position="11"/>
        <end position="25"/>
    </location>
</feature>
<dbReference type="InterPro" id="IPR052563">
    <property type="entry name" value="FliK"/>
</dbReference>
<reference evidence="8" key="1">
    <citation type="submission" date="2015-08" db="EMBL/GenBank/DDBJ databases">
        <authorList>
            <person name="Varghese N."/>
        </authorList>
    </citation>
    <scope>NUCLEOTIDE SEQUENCE [LARGE SCALE GENOMIC DNA]</scope>
    <source>
        <strain evidence="8">JCM 18476</strain>
    </source>
</reference>
<feature type="region of interest" description="Disordered" evidence="5">
    <location>
        <begin position="1"/>
        <end position="174"/>
    </location>
</feature>
<keyword evidence="7" id="KW-0966">Cell projection</keyword>
<evidence type="ECO:0000259" key="6">
    <source>
        <dbReference type="Pfam" id="PF02120"/>
    </source>
</evidence>
<dbReference type="GO" id="GO:0009424">
    <property type="term" value="C:bacterial-type flagellum hook"/>
    <property type="evidence" value="ECO:0007669"/>
    <property type="project" value="InterPro"/>
</dbReference>
<name>A0A0K6IIW3_9GAMM</name>
<feature type="compositionally biased region" description="Polar residues" evidence="5">
    <location>
        <begin position="564"/>
        <end position="577"/>
    </location>
</feature>
<feature type="region of interest" description="Disordered" evidence="5">
    <location>
        <begin position="564"/>
        <end position="615"/>
    </location>
</feature>
<dbReference type="GO" id="GO:0044780">
    <property type="term" value="P:bacterial-type flagellum assembly"/>
    <property type="evidence" value="ECO:0007669"/>
    <property type="project" value="InterPro"/>
</dbReference>
<keyword evidence="4" id="KW-0175">Coiled coil</keyword>
<dbReference type="PANTHER" id="PTHR37533">
    <property type="entry name" value="FLAGELLAR HOOK-LENGTH CONTROL PROTEIN"/>
    <property type="match status" value="1"/>
</dbReference>
<keyword evidence="8" id="KW-1185">Reference proteome</keyword>
<dbReference type="Proteomes" id="UP000182769">
    <property type="component" value="Unassembled WGS sequence"/>
</dbReference>
<dbReference type="CDD" id="cd17470">
    <property type="entry name" value="T3SS_Flik_C"/>
    <property type="match status" value="1"/>
</dbReference>
<keyword evidence="7" id="KW-0969">Cilium</keyword>
<dbReference type="InterPro" id="IPR038610">
    <property type="entry name" value="FliK-like_C_sf"/>
</dbReference>
<organism evidence="7 8">
    <name type="scientific">Marinomonas fungiae</name>
    <dbReference type="NCBI Taxonomy" id="1137284"/>
    <lineage>
        <taxon>Bacteria</taxon>
        <taxon>Pseudomonadati</taxon>
        <taxon>Pseudomonadota</taxon>
        <taxon>Gammaproteobacteria</taxon>
        <taxon>Oceanospirillales</taxon>
        <taxon>Oceanospirillaceae</taxon>
        <taxon>Marinomonas</taxon>
    </lineage>
</organism>
<evidence type="ECO:0000256" key="1">
    <source>
        <dbReference type="ARBA" id="ARBA00003944"/>
    </source>
</evidence>
<dbReference type="PANTHER" id="PTHR37533:SF2">
    <property type="entry name" value="FLAGELLAR HOOK-LENGTH CONTROL PROTEIN"/>
    <property type="match status" value="1"/>
</dbReference>
<dbReference type="Gene3D" id="3.30.750.140">
    <property type="match status" value="1"/>
</dbReference>
<feature type="coiled-coil region" evidence="4">
    <location>
        <begin position="526"/>
        <end position="553"/>
    </location>
</feature>
<protein>
    <submittedName>
        <fullName evidence="7">Flagellar hook-length control protein FliK</fullName>
    </submittedName>
</protein>
<dbReference type="RefSeq" id="WP_055461979.1">
    <property type="nucleotide sequence ID" value="NZ_CYHG01000002.1"/>
</dbReference>
<dbReference type="Pfam" id="PF02120">
    <property type="entry name" value="Flg_hook"/>
    <property type="match status" value="1"/>
</dbReference>
<dbReference type="STRING" id="1137284.GCA_001418205_00860"/>
<evidence type="ECO:0000313" key="8">
    <source>
        <dbReference type="Proteomes" id="UP000182769"/>
    </source>
</evidence>
<feature type="region of interest" description="Disordered" evidence="5">
    <location>
        <begin position="193"/>
        <end position="226"/>
    </location>
</feature>
<evidence type="ECO:0000313" key="7">
    <source>
        <dbReference type="EMBL" id="CUB03016.1"/>
    </source>
</evidence>
<sequence length="615" mass="63909">MINSPTLSVLPSAPKVAKAPAVPASTGGQQSFSSAFEVANQAAQDKIPAERESINNSSNQTPNQAQSDQEKALSQVNGREQSSKAVSSDEVVQKSKAEETSENELETGGDGTLTEKSETSVATAKESNKENIDGQESGNSLQVDGQNFAVDQTTVNTVSDQSMVDESEGSEDVVMEQVDVSVEVVSSDIDASIEASEVMSDNSTAATSDVNTETEASEEPLSNEAAAIGGEINLDSSTVTENVELATNVESETDVSVADETLGNITVSVDAKSDSTLNATTGASAASDTALAGDVDALNTTIDTAAVKSEQSDVSIQSEVDSLAVQNIRPAESVAQNSTSGELNDVDTKASDNLRWVMEQMSKKTEQAGNNTLNQAAPANSEFNETEFLGALTDGELVLDSGKIELPKDVSEMLGGKKTLDQLMANLGSQLQPAAAQSQNLAQPQSVLSAVTNNLGSARPDGAAAQLTMQSLPDAAAFPSEMATKVSWIAKEGFKTAHIHLDPPELGSLTVKISVDHDANAHVSFVASSAQAKEALEGQMQRLREMLQQQGVELDSVDVEVSQGNGQAFGSSQSDENAGQDGRGAGLGAGDGLLDGDDENVSYVSPAEQGIDYYA</sequence>
<feature type="compositionally biased region" description="Polar residues" evidence="5">
    <location>
        <begin position="54"/>
        <end position="86"/>
    </location>
</feature>
<evidence type="ECO:0000256" key="5">
    <source>
        <dbReference type="SAM" id="MobiDB-lite"/>
    </source>
</evidence>
<feature type="compositionally biased region" description="Gly residues" evidence="5">
    <location>
        <begin position="581"/>
        <end position="593"/>
    </location>
</feature>
<feature type="domain" description="Flagellar hook-length control protein-like C-terminal" evidence="6">
    <location>
        <begin position="486"/>
        <end position="567"/>
    </location>
</feature>
<dbReference type="AlphaFoldDB" id="A0A0K6IIW3"/>
<keyword evidence="7" id="KW-0282">Flagellum</keyword>
<dbReference type="InterPro" id="IPR021136">
    <property type="entry name" value="Flagellar_hook_control-like_C"/>
</dbReference>
<feature type="compositionally biased region" description="Acidic residues" evidence="5">
    <location>
        <begin position="163"/>
        <end position="174"/>
    </location>
</feature>
<proteinExistence type="inferred from homology"/>
<feature type="compositionally biased region" description="Polar residues" evidence="5">
    <location>
        <begin position="134"/>
        <end position="162"/>
    </location>
</feature>
<comment type="similarity">
    <text evidence="2">Belongs to the FliK family.</text>
</comment>